<evidence type="ECO:0000256" key="4">
    <source>
        <dbReference type="ARBA" id="ARBA00005420"/>
    </source>
</evidence>
<evidence type="ECO:0000256" key="5">
    <source>
        <dbReference type="ARBA" id="ARBA00013244"/>
    </source>
</evidence>
<keyword evidence="17" id="KW-1185">Reference proteome</keyword>
<evidence type="ECO:0000256" key="1">
    <source>
        <dbReference type="ARBA" id="ARBA00004477"/>
    </source>
</evidence>
<dbReference type="InterPro" id="IPR007130">
    <property type="entry name" value="DAGAT"/>
</dbReference>
<feature type="transmembrane region" description="Helical" evidence="15">
    <location>
        <begin position="58"/>
        <end position="83"/>
    </location>
</feature>
<accession>A0AAV2YKZ3</accession>
<dbReference type="GO" id="GO:0005789">
    <property type="term" value="C:endoplasmic reticulum membrane"/>
    <property type="evidence" value="ECO:0007669"/>
    <property type="project" value="UniProtKB-SubCell"/>
</dbReference>
<comment type="caution">
    <text evidence="16">The sequence shown here is derived from an EMBL/GenBank/DDBJ whole genome shotgun (WGS) entry which is preliminary data.</text>
</comment>
<evidence type="ECO:0000256" key="15">
    <source>
        <dbReference type="SAM" id="Phobius"/>
    </source>
</evidence>
<evidence type="ECO:0000256" key="13">
    <source>
        <dbReference type="ARBA" id="ARBA00023136"/>
    </source>
</evidence>
<keyword evidence="12" id="KW-0443">Lipid metabolism</keyword>
<dbReference type="EC" id="2.3.1.20" evidence="5"/>
<evidence type="ECO:0000256" key="3">
    <source>
        <dbReference type="ARBA" id="ARBA00005189"/>
    </source>
</evidence>
<dbReference type="Pfam" id="PF03982">
    <property type="entry name" value="DAGAT"/>
    <property type="match status" value="2"/>
</dbReference>
<keyword evidence="8 15" id="KW-0812">Transmembrane</keyword>
<evidence type="ECO:0000256" key="10">
    <source>
        <dbReference type="ARBA" id="ARBA00022824"/>
    </source>
</evidence>
<evidence type="ECO:0000256" key="8">
    <source>
        <dbReference type="ARBA" id="ARBA00022692"/>
    </source>
</evidence>
<evidence type="ECO:0000256" key="6">
    <source>
        <dbReference type="ARBA" id="ARBA00022516"/>
    </source>
</evidence>
<evidence type="ECO:0000256" key="7">
    <source>
        <dbReference type="ARBA" id="ARBA00022679"/>
    </source>
</evidence>
<gene>
    <name evidence="16" type="ORF">N0F65_012889</name>
</gene>
<comment type="pathway">
    <text evidence="2">Glycerolipid metabolism; triacylglycerol biosynthesis.</text>
</comment>
<comment type="subcellular location">
    <subcellularLocation>
        <location evidence="1">Endoplasmic reticulum membrane</location>
        <topology evidence="1">Multi-pass membrane protein</topology>
    </subcellularLocation>
</comment>
<dbReference type="GO" id="GO:0006071">
    <property type="term" value="P:glycerol metabolic process"/>
    <property type="evidence" value="ECO:0007669"/>
    <property type="project" value="UniProtKB-KW"/>
</dbReference>
<evidence type="ECO:0000256" key="14">
    <source>
        <dbReference type="ARBA" id="ARBA00023315"/>
    </source>
</evidence>
<reference evidence="16" key="2">
    <citation type="journal article" date="2023" name="Microbiol Resour">
        <title>Decontamination and Annotation of the Draft Genome Sequence of the Oomycete Lagenidium giganteum ARSEF 373.</title>
        <authorList>
            <person name="Morgan W.R."/>
            <person name="Tartar A."/>
        </authorList>
    </citation>
    <scope>NUCLEOTIDE SEQUENCE</scope>
    <source>
        <strain evidence="16">ARSEF 373</strain>
    </source>
</reference>
<dbReference type="GO" id="GO:0019432">
    <property type="term" value="P:triglyceride biosynthetic process"/>
    <property type="evidence" value="ECO:0007669"/>
    <property type="project" value="TreeGrafter"/>
</dbReference>
<proteinExistence type="inferred from homology"/>
<keyword evidence="11 15" id="KW-1133">Transmembrane helix</keyword>
<keyword evidence="7" id="KW-0808">Transferase</keyword>
<dbReference type="SUPFAM" id="SSF69593">
    <property type="entry name" value="Glycerol-3-phosphate (1)-acyltransferase"/>
    <property type="match status" value="2"/>
</dbReference>
<keyword evidence="14" id="KW-0012">Acyltransferase</keyword>
<dbReference type="CDD" id="cd07987">
    <property type="entry name" value="LPLAT_MGAT-like"/>
    <property type="match status" value="2"/>
</dbReference>
<name>A0AAV2YKZ3_9STRA</name>
<keyword evidence="13 15" id="KW-0472">Membrane</keyword>
<dbReference type="AlphaFoldDB" id="A0AAV2YKZ3"/>
<evidence type="ECO:0000256" key="9">
    <source>
        <dbReference type="ARBA" id="ARBA00022798"/>
    </source>
</evidence>
<comment type="similarity">
    <text evidence="4">Belongs to the diacylglycerol acyltransferase family.</text>
</comment>
<evidence type="ECO:0000256" key="11">
    <source>
        <dbReference type="ARBA" id="ARBA00022989"/>
    </source>
</evidence>
<feature type="transmembrane region" description="Helical" evidence="15">
    <location>
        <begin position="89"/>
        <end position="112"/>
    </location>
</feature>
<dbReference type="EMBL" id="DAKRPA010000280">
    <property type="protein sequence ID" value="DAZ93943.1"/>
    <property type="molecule type" value="Genomic_DNA"/>
</dbReference>
<dbReference type="GO" id="GO:0004144">
    <property type="term" value="F:diacylglycerol O-acyltransferase activity"/>
    <property type="evidence" value="ECO:0007669"/>
    <property type="project" value="UniProtKB-EC"/>
</dbReference>
<dbReference type="PANTHER" id="PTHR12317:SF0">
    <property type="entry name" value="ACYLTRANSFERASE"/>
    <property type="match status" value="1"/>
</dbReference>
<organism evidence="16 17">
    <name type="scientific">Lagenidium giganteum</name>
    <dbReference type="NCBI Taxonomy" id="4803"/>
    <lineage>
        <taxon>Eukaryota</taxon>
        <taxon>Sar</taxon>
        <taxon>Stramenopiles</taxon>
        <taxon>Oomycota</taxon>
        <taxon>Peronosporomycetes</taxon>
        <taxon>Pythiales</taxon>
        <taxon>Pythiaceae</taxon>
    </lineage>
</organism>
<reference evidence="16" key="1">
    <citation type="submission" date="2022-11" db="EMBL/GenBank/DDBJ databases">
        <authorList>
            <person name="Morgan W.R."/>
            <person name="Tartar A."/>
        </authorList>
    </citation>
    <scope>NUCLEOTIDE SEQUENCE</scope>
    <source>
        <strain evidence="16">ARSEF 373</strain>
    </source>
</reference>
<evidence type="ECO:0000313" key="17">
    <source>
        <dbReference type="Proteomes" id="UP001146120"/>
    </source>
</evidence>
<keyword evidence="10" id="KW-0256">Endoplasmic reticulum</keyword>
<protein>
    <recommendedName>
        <fullName evidence="5">diacylglycerol O-acyltransferase</fullName>
        <ecNumber evidence="5">2.3.1.20</ecNumber>
    </recommendedName>
</protein>
<sequence length="543" mass="62126">MVMEPEPEPPRHDVVATATAVLDAKPEQEMQTDATDFVYSPPPFFSATTRVPAWLQPILIELFAVVMVHYLLWPTLLGLGAIWLMQNGYGFVVVTLVVLYMPSYWSGAHLTAQGRQWQWLRTLHLWRLAGNYLGLRVIRQQALDPTKQYIFGYHPHGIVILSRVATYGGLWEELFPGVSMRTLAASSLFYIPMARELSLWFGAVDAGRATAEKVLKDKQSVTVYPGGIAEIFMVEPQSKINRILLKKRLGFVKLAIRHGAELVPVYVFGEKWLHDLWTPPRLIINLFRKIHIPIIVFWGKFGWVPKNLPKHRHFGVVLDPAKQYIFGYHPHGLLILSRVATYGGLWEQLFPGISMRTLGASSMFYIPLAREVCMWFGAVDAGRATAEKVLNSKQSVTVYPGGIAEMFMVEPESKENRILLKKRLGFIKLAIRHGAELVPVFVFGEKWLYNRWTPPQFIINFFRMIHVPIIVFWGKFMWVPKQLPKTKHFGVVFGKPIPVEQIPHPTHEQLVKVHAQYMAAVEQLFEDYKEAFGYDANEKLIIT</sequence>
<comment type="pathway">
    <text evidence="3">Lipid metabolism.</text>
</comment>
<dbReference type="PANTHER" id="PTHR12317">
    <property type="entry name" value="DIACYLGLYCEROL O-ACYLTRANSFERASE"/>
    <property type="match status" value="1"/>
</dbReference>
<keyword evidence="6" id="KW-0444">Lipid biosynthesis</keyword>
<evidence type="ECO:0000256" key="2">
    <source>
        <dbReference type="ARBA" id="ARBA00004771"/>
    </source>
</evidence>
<evidence type="ECO:0000256" key="12">
    <source>
        <dbReference type="ARBA" id="ARBA00023098"/>
    </source>
</evidence>
<keyword evidence="9" id="KW-0319">Glycerol metabolism</keyword>
<dbReference type="Proteomes" id="UP001146120">
    <property type="component" value="Unassembled WGS sequence"/>
</dbReference>
<evidence type="ECO:0000313" key="16">
    <source>
        <dbReference type="EMBL" id="DAZ93943.1"/>
    </source>
</evidence>